<evidence type="ECO:0000313" key="2">
    <source>
        <dbReference type="EMBL" id="OHA96453.1"/>
    </source>
</evidence>
<sequence>MKTKTRNLSIEKVYRRRTRIDLNPIFQREKVWKLTAQQYLLDTIIKSWGIPKIYLAVKKDSRGEENFICIDGKQRLSAIFTFIGNGFRLNSKYTSAYKDKFYRNLPMSVKDKINAFPLTIEQVSDATDQELGELFKRLQLGVSLNSAEKLRSHATNITEFISGLTKQRFFTHKVSFQNTRDAHFAVAAQLSLLDMSGRIVSAKYNNLEKFFKDYSNFDNSGLDAKRIKQTLQYISKMFKNGAPELSNRANAVSIYLLVSELMRRGNIRGKEKILSRFFSKFVSQLRRSVNRNGSGIDPEFLRYQNATIQAADSASSIKIRHDILVERLINFSTYFKKLMNAPTDEQRFKILYDKYEKKHGGRPSTFDGWLQQNFPNVPKIKCGKKNESMPVHVRNSIHHKDHPKYTNSQIKKALDFLISLS</sequence>
<name>A0A1G2TGW1_9BACT</name>
<dbReference type="InterPro" id="IPR004919">
    <property type="entry name" value="GmrSD_N"/>
</dbReference>
<reference evidence="2 3" key="1">
    <citation type="journal article" date="2016" name="Nat. Commun.">
        <title>Thousands of microbial genomes shed light on interconnected biogeochemical processes in an aquifer system.</title>
        <authorList>
            <person name="Anantharaman K."/>
            <person name="Brown C.T."/>
            <person name="Hug L.A."/>
            <person name="Sharon I."/>
            <person name="Castelle C.J."/>
            <person name="Probst A.J."/>
            <person name="Thomas B.C."/>
            <person name="Singh A."/>
            <person name="Wilkins M.J."/>
            <person name="Karaoz U."/>
            <person name="Brodie E.L."/>
            <person name="Williams K.H."/>
            <person name="Hubbard S.S."/>
            <person name="Banfield J.F."/>
        </authorList>
    </citation>
    <scope>NUCLEOTIDE SEQUENCE [LARGE SCALE GENOMIC DNA]</scope>
</reference>
<dbReference type="PANTHER" id="PTHR39639:SF1">
    <property type="entry name" value="DUF262 DOMAIN-CONTAINING PROTEIN"/>
    <property type="match status" value="1"/>
</dbReference>
<dbReference type="Proteomes" id="UP000177279">
    <property type="component" value="Unassembled WGS sequence"/>
</dbReference>
<protein>
    <recommendedName>
        <fullName evidence="1">GmrSD restriction endonucleases N-terminal domain-containing protein</fullName>
    </recommendedName>
</protein>
<feature type="domain" description="GmrSD restriction endonucleases N-terminal" evidence="1">
    <location>
        <begin position="11"/>
        <end position="143"/>
    </location>
</feature>
<proteinExistence type="predicted"/>
<dbReference type="AlphaFoldDB" id="A0A1G2TGW1"/>
<dbReference type="PANTHER" id="PTHR39639">
    <property type="entry name" value="CHROMOSOME 16, WHOLE GENOME SHOTGUN SEQUENCE"/>
    <property type="match status" value="1"/>
</dbReference>
<dbReference type="EMBL" id="MHVS01000005">
    <property type="protein sequence ID" value="OHA96453.1"/>
    <property type="molecule type" value="Genomic_DNA"/>
</dbReference>
<dbReference type="Pfam" id="PF03235">
    <property type="entry name" value="GmrSD_N"/>
    <property type="match status" value="1"/>
</dbReference>
<evidence type="ECO:0000259" key="1">
    <source>
        <dbReference type="Pfam" id="PF03235"/>
    </source>
</evidence>
<evidence type="ECO:0000313" key="3">
    <source>
        <dbReference type="Proteomes" id="UP000177279"/>
    </source>
</evidence>
<accession>A0A1G2TGW1</accession>
<gene>
    <name evidence="2" type="ORF">A3D49_01015</name>
</gene>
<organism evidence="2 3">
    <name type="scientific">Candidatus Zambryskibacteria bacterium RIFCSPHIGHO2_02_FULL_43_37</name>
    <dbReference type="NCBI Taxonomy" id="1802749"/>
    <lineage>
        <taxon>Bacteria</taxon>
        <taxon>Candidatus Zambryskiibacteriota</taxon>
    </lineage>
</organism>
<comment type="caution">
    <text evidence="2">The sequence shown here is derived from an EMBL/GenBank/DDBJ whole genome shotgun (WGS) entry which is preliminary data.</text>
</comment>